<proteinExistence type="predicted"/>
<reference evidence="2 3" key="2">
    <citation type="journal article" date="2013" name="Plant Cell Physiol.">
        <title>Rice Annotation Project Database (RAP-DB): an integrative and interactive database for rice genomics.</title>
        <authorList>
            <person name="Sakai H."/>
            <person name="Lee S.S."/>
            <person name="Tanaka T."/>
            <person name="Numa H."/>
            <person name="Kim J."/>
            <person name="Kawahara Y."/>
            <person name="Wakimoto H."/>
            <person name="Yang C.C."/>
            <person name="Iwamoto M."/>
            <person name="Abe T."/>
            <person name="Yamada Y."/>
            <person name="Muto A."/>
            <person name="Inokuchi H."/>
            <person name="Ikemura T."/>
            <person name="Matsumoto T."/>
            <person name="Sasaki T."/>
            <person name="Itoh T."/>
        </authorList>
    </citation>
    <scope>NUCLEOTIDE SEQUENCE [LARGE SCALE GENOMIC DNA]</scope>
    <source>
        <strain evidence="3">cv. Nipponbare</strain>
    </source>
</reference>
<feature type="compositionally biased region" description="Low complexity" evidence="1">
    <location>
        <begin position="35"/>
        <end position="45"/>
    </location>
</feature>
<evidence type="ECO:0000313" key="3">
    <source>
        <dbReference type="Proteomes" id="UP000059680"/>
    </source>
</evidence>
<protein>
    <submittedName>
        <fullName evidence="2">Os07g0258800 protein</fullName>
    </submittedName>
</protein>
<dbReference type="Proteomes" id="UP000059680">
    <property type="component" value="Chromosome 7"/>
</dbReference>
<dbReference type="EMBL" id="AP014963">
    <property type="protein sequence ID" value="BAT00884.1"/>
    <property type="molecule type" value="Genomic_DNA"/>
</dbReference>
<keyword evidence="3" id="KW-1185">Reference proteome</keyword>
<feature type="compositionally biased region" description="Basic and acidic residues" evidence="1">
    <location>
        <begin position="107"/>
        <end position="116"/>
    </location>
</feature>
<dbReference type="Gramene" id="Os07t0258800-00">
    <property type="protein sequence ID" value="Os07t0258800-00"/>
    <property type="gene ID" value="Os07g0258800"/>
</dbReference>
<accession>A0A0P0X470</accession>
<feature type="region of interest" description="Disordered" evidence="1">
    <location>
        <begin position="1"/>
        <end position="91"/>
    </location>
</feature>
<name>A0A0P0X470_ORYSJ</name>
<dbReference type="AlphaFoldDB" id="A0A0P0X470"/>
<feature type="compositionally biased region" description="Acidic residues" evidence="1">
    <location>
        <begin position="14"/>
        <end position="31"/>
    </location>
</feature>
<sequence length="141" mass="14392">MSQPASAAAAAAAGEEEEEDAAWADALDFDDSGFLRRGPASSPSRLRPPRPDDPAPAASLSQGAARGLRSPPHLASSGPAARGHATDPDFSLAPWLHALGSLGEGARVEAAGDRGHPWRPGIVSSTSGGRRGDVVRAEQAR</sequence>
<feature type="compositionally biased region" description="Basic and acidic residues" evidence="1">
    <location>
        <begin position="130"/>
        <end position="141"/>
    </location>
</feature>
<feature type="region of interest" description="Disordered" evidence="1">
    <location>
        <begin position="107"/>
        <end position="141"/>
    </location>
</feature>
<dbReference type="InParanoid" id="A0A0P0X470"/>
<evidence type="ECO:0000313" key="2">
    <source>
        <dbReference type="EMBL" id="BAT00884.1"/>
    </source>
</evidence>
<reference evidence="3" key="1">
    <citation type="journal article" date="2005" name="Nature">
        <title>The map-based sequence of the rice genome.</title>
        <authorList>
            <consortium name="International rice genome sequencing project (IRGSP)"/>
            <person name="Matsumoto T."/>
            <person name="Wu J."/>
            <person name="Kanamori H."/>
            <person name="Katayose Y."/>
            <person name="Fujisawa M."/>
            <person name="Namiki N."/>
            <person name="Mizuno H."/>
            <person name="Yamamoto K."/>
            <person name="Antonio B.A."/>
            <person name="Baba T."/>
            <person name="Sakata K."/>
            <person name="Nagamura Y."/>
            <person name="Aoki H."/>
            <person name="Arikawa K."/>
            <person name="Arita K."/>
            <person name="Bito T."/>
            <person name="Chiden Y."/>
            <person name="Fujitsuka N."/>
            <person name="Fukunaka R."/>
            <person name="Hamada M."/>
            <person name="Harada C."/>
            <person name="Hayashi A."/>
            <person name="Hijishita S."/>
            <person name="Honda M."/>
            <person name="Hosokawa S."/>
            <person name="Ichikawa Y."/>
            <person name="Idonuma A."/>
            <person name="Iijima M."/>
            <person name="Ikeda M."/>
            <person name="Ikeno M."/>
            <person name="Ito K."/>
            <person name="Ito S."/>
            <person name="Ito T."/>
            <person name="Ito Y."/>
            <person name="Ito Y."/>
            <person name="Iwabuchi A."/>
            <person name="Kamiya K."/>
            <person name="Karasawa W."/>
            <person name="Kurita K."/>
            <person name="Katagiri S."/>
            <person name="Kikuta A."/>
            <person name="Kobayashi H."/>
            <person name="Kobayashi N."/>
            <person name="Machita K."/>
            <person name="Maehara T."/>
            <person name="Masukawa M."/>
            <person name="Mizubayashi T."/>
            <person name="Mukai Y."/>
            <person name="Nagasaki H."/>
            <person name="Nagata Y."/>
            <person name="Naito S."/>
            <person name="Nakashima M."/>
            <person name="Nakama Y."/>
            <person name="Nakamichi Y."/>
            <person name="Nakamura M."/>
            <person name="Meguro A."/>
            <person name="Negishi M."/>
            <person name="Ohta I."/>
            <person name="Ohta T."/>
            <person name="Okamoto M."/>
            <person name="Ono N."/>
            <person name="Saji S."/>
            <person name="Sakaguchi M."/>
            <person name="Sakai K."/>
            <person name="Shibata M."/>
            <person name="Shimokawa T."/>
            <person name="Song J."/>
            <person name="Takazaki Y."/>
            <person name="Terasawa K."/>
            <person name="Tsugane M."/>
            <person name="Tsuji K."/>
            <person name="Ueda S."/>
            <person name="Waki K."/>
            <person name="Yamagata H."/>
            <person name="Yamamoto M."/>
            <person name="Yamamoto S."/>
            <person name="Yamane H."/>
            <person name="Yoshiki S."/>
            <person name="Yoshihara R."/>
            <person name="Yukawa K."/>
            <person name="Zhong H."/>
            <person name="Yano M."/>
            <person name="Yuan Q."/>
            <person name="Ouyang S."/>
            <person name="Liu J."/>
            <person name="Jones K.M."/>
            <person name="Gansberger K."/>
            <person name="Moffat K."/>
            <person name="Hill J."/>
            <person name="Bera J."/>
            <person name="Fadrosh D."/>
            <person name="Jin S."/>
            <person name="Johri S."/>
            <person name="Kim M."/>
            <person name="Overton L."/>
            <person name="Reardon M."/>
            <person name="Tsitrin T."/>
            <person name="Vuong H."/>
            <person name="Weaver B."/>
            <person name="Ciecko A."/>
            <person name="Tallon L."/>
            <person name="Jackson J."/>
            <person name="Pai G."/>
            <person name="Aken S.V."/>
            <person name="Utterback T."/>
            <person name="Reidmuller S."/>
            <person name="Feldblyum T."/>
            <person name="Hsiao J."/>
            <person name="Zismann V."/>
            <person name="Iobst S."/>
            <person name="de Vazeille A.R."/>
            <person name="Buell C.R."/>
            <person name="Ying K."/>
            <person name="Li Y."/>
            <person name="Lu T."/>
            <person name="Huang Y."/>
            <person name="Zhao Q."/>
            <person name="Feng Q."/>
            <person name="Zhang L."/>
            <person name="Zhu J."/>
            <person name="Weng Q."/>
            <person name="Mu J."/>
            <person name="Lu Y."/>
            <person name="Fan D."/>
            <person name="Liu Y."/>
            <person name="Guan J."/>
            <person name="Zhang Y."/>
            <person name="Yu S."/>
            <person name="Liu X."/>
            <person name="Zhang Y."/>
            <person name="Hong G."/>
            <person name="Han B."/>
            <person name="Choisne N."/>
            <person name="Demange N."/>
            <person name="Orjeda G."/>
            <person name="Samain S."/>
            <person name="Cattolico L."/>
            <person name="Pelletier E."/>
            <person name="Couloux A."/>
            <person name="Segurens B."/>
            <person name="Wincker P."/>
            <person name="D'Hont A."/>
            <person name="Scarpelli C."/>
            <person name="Weissenbach J."/>
            <person name="Salanoubat M."/>
            <person name="Quetier F."/>
            <person name="Yu Y."/>
            <person name="Kim H.R."/>
            <person name="Rambo T."/>
            <person name="Currie J."/>
            <person name="Collura K."/>
            <person name="Luo M."/>
            <person name="Yang T."/>
            <person name="Ammiraju J.S.S."/>
            <person name="Engler F."/>
            <person name="Soderlund C."/>
            <person name="Wing R.A."/>
            <person name="Palmer L.E."/>
            <person name="de la Bastide M."/>
            <person name="Spiegel L."/>
            <person name="Nascimento L."/>
            <person name="Zutavern T."/>
            <person name="O'Shaughnessy A."/>
            <person name="Dike S."/>
            <person name="Dedhia N."/>
            <person name="Preston R."/>
            <person name="Balija V."/>
            <person name="McCombie W.R."/>
            <person name="Chow T."/>
            <person name="Chen H."/>
            <person name="Chung M."/>
            <person name="Chen C."/>
            <person name="Shaw J."/>
            <person name="Wu H."/>
            <person name="Hsiao K."/>
            <person name="Chao Y."/>
            <person name="Chu M."/>
            <person name="Cheng C."/>
            <person name="Hour A."/>
            <person name="Lee P."/>
            <person name="Lin S."/>
            <person name="Lin Y."/>
            <person name="Liou J."/>
            <person name="Liu S."/>
            <person name="Hsing Y."/>
            <person name="Raghuvanshi S."/>
            <person name="Mohanty A."/>
            <person name="Bharti A.K."/>
            <person name="Gaur A."/>
            <person name="Gupta V."/>
            <person name="Kumar D."/>
            <person name="Ravi V."/>
            <person name="Vij S."/>
            <person name="Kapur A."/>
            <person name="Khurana P."/>
            <person name="Khurana P."/>
            <person name="Khurana J.P."/>
            <person name="Tyagi A.K."/>
            <person name="Gaikwad K."/>
            <person name="Singh A."/>
            <person name="Dalal V."/>
            <person name="Srivastava S."/>
            <person name="Dixit A."/>
            <person name="Pal A.K."/>
            <person name="Ghazi I.A."/>
            <person name="Yadav M."/>
            <person name="Pandit A."/>
            <person name="Bhargava A."/>
            <person name="Sureshbabu K."/>
            <person name="Batra K."/>
            <person name="Sharma T.R."/>
            <person name="Mohapatra T."/>
            <person name="Singh N.K."/>
            <person name="Messing J."/>
            <person name="Nelson A.B."/>
            <person name="Fuks G."/>
            <person name="Kavchok S."/>
            <person name="Keizer G."/>
            <person name="Linton E."/>
            <person name="Llaca V."/>
            <person name="Song R."/>
            <person name="Tanyolac B."/>
            <person name="Young S."/>
            <person name="Ho-Il K."/>
            <person name="Hahn J.H."/>
            <person name="Sangsakoo G."/>
            <person name="Vanavichit A."/>
            <person name="de Mattos Luiz.A.T."/>
            <person name="Zimmer P.D."/>
            <person name="Malone G."/>
            <person name="Dellagostin O."/>
            <person name="de Oliveira A.C."/>
            <person name="Bevan M."/>
            <person name="Bancroft I."/>
            <person name="Minx P."/>
            <person name="Cordum H."/>
            <person name="Wilson R."/>
            <person name="Cheng Z."/>
            <person name="Jin W."/>
            <person name="Jiang J."/>
            <person name="Leong S.A."/>
            <person name="Iwama H."/>
            <person name="Gojobori T."/>
            <person name="Itoh T."/>
            <person name="Niimura Y."/>
            <person name="Fujii Y."/>
            <person name="Habara T."/>
            <person name="Sakai H."/>
            <person name="Sato Y."/>
            <person name="Wilson G."/>
            <person name="Kumar K."/>
            <person name="McCouch S."/>
            <person name="Juretic N."/>
            <person name="Hoen D."/>
            <person name="Wright S."/>
            <person name="Bruskiewich R."/>
            <person name="Bureau T."/>
            <person name="Miyao A."/>
            <person name="Hirochika H."/>
            <person name="Nishikawa T."/>
            <person name="Kadowaki K."/>
            <person name="Sugiura M."/>
            <person name="Burr B."/>
            <person name="Sasaki T."/>
        </authorList>
    </citation>
    <scope>NUCLEOTIDE SEQUENCE [LARGE SCALE GENOMIC DNA]</scope>
    <source>
        <strain evidence="3">cv. Nipponbare</strain>
    </source>
</reference>
<dbReference type="PaxDb" id="39947-A0A0P0X470"/>
<reference evidence="2 3" key="3">
    <citation type="journal article" date="2013" name="Rice">
        <title>Improvement of the Oryza sativa Nipponbare reference genome using next generation sequence and optical map data.</title>
        <authorList>
            <person name="Kawahara Y."/>
            <person name="de la Bastide M."/>
            <person name="Hamilton J.P."/>
            <person name="Kanamori H."/>
            <person name="McCombie W.R."/>
            <person name="Ouyang S."/>
            <person name="Schwartz D.C."/>
            <person name="Tanaka T."/>
            <person name="Wu J."/>
            <person name="Zhou S."/>
            <person name="Childs K.L."/>
            <person name="Davidson R.M."/>
            <person name="Lin H."/>
            <person name="Quesada-Ocampo L."/>
            <person name="Vaillancourt B."/>
            <person name="Sakai H."/>
            <person name="Lee S.S."/>
            <person name="Kim J."/>
            <person name="Numa H."/>
            <person name="Itoh T."/>
            <person name="Buell C.R."/>
            <person name="Matsumoto T."/>
        </authorList>
    </citation>
    <scope>NUCLEOTIDE SEQUENCE [LARGE SCALE GENOMIC DNA]</scope>
    <source>
        <strain evidence="3">cv. Nipponbare</strain>
    </source>
</reference>
<organism evidence="2 3">
    <name type="scientific">Oryza sativa subsp. japonica</name>
    <name type="common">Rice</name>
    <dbReference type="NCBI Taxonomy" id="39947"/>
    <lineage>
        <taxon>Eukaryota</taxon>
        <taxon>Viridiplantae</taxon>
        <taxon>Streptophyta</taxon>
        <taxon>Embryophyta</taxon>
        <taxon>Tracheophyta</taxon>
        <taxon>Spermatophyta</taxon>
        <taxon>Magnoliopsida</taxon>
        <taxon>Liliopsida</taxon>
        <taxon>Poales</taxon>
        <taxon>Poaceae</taxon>
        <taxon>BOP clade</taxon>
        <taxon>Oryzoideae</taxon>
        <taxon>Oryzeae</taxon>
        <taxon>Oryzinae</taxon>
        <taxon>Oryza</taxon>
        <taxon>Oryza sativa</taxon>
    </lineage>
</organism>
<gene>
    <name evidence="2" type="ordered locus">Os07g0258800</name>
    <name evidence="2" type="ORF">OSNPB_070258800</name>
</gene>
<feature type="compositionally biased region" description="Low complexity" evidence="1">
    <location>
        <begin position="1"/>
        <end position="13"/>
    </location>
</feature>
<evidence type="ECO:0000256" key="1">
    <source>
        <dbReference type="SAM" id="MobiDB-lite"/>
    </source>
</evidence>